<proteinExistence type="predicted"/>
<dbReference type="InterPro" id="IPR015915">
    <property type="entry name" value="Kelch-typ_b-propeller"/>
</dbReference>
<dbReference type="InterPro" id="IPR011043">
    <property type="entry name" value="Gal_Oxase/kelch_b-propeller"/>
</dbReference>
<protein>
    <submittedName>
        <fullName evidence="2">Oidioi.mRNA.OKI2018_I69.chr1.g1568.t1.cds</fullName>
    </submittedName>
</protein>
<accession>A0ABN7SVA9</accession>
<gene>
    <name evidence="2" type="ORF">OKIOD_LOCUS10333</name>
</gene>
<evidence type="ECO:0000256" key="1">
    <source>
        <dbReference type="SAM" id="SignalP"/>
    </source>
</evidence>
<dbReference type="SUPFAM" id="SSF50965">
    <property type="entry name" value="Galactose oxidase, central domain"/>
    <property type="match status" value="1"/>
</dbReference>
<name>A0ABN7SVA9_OIKDI</name>
<feature type="chain" id="PRO_5045273077" evidence="1">
    <location>
        <begin position="24"/>
        <end position="354"/>
    </location>
</feature>
<feature type="signal peptide" evidence="1">
    <location>
        <begin position="1"/>
        <end position="23"/>
    </location>
</feature>
<organism evidence="2 3">
    <name type="scientific">Oikopleura dioica</name>
    <name type="common">Tunicate</name>
    <dbReference type="NCBI Taxonomy" id="34765"/>
    <lineage>
        <taxon>Eukaryota</taxon>
        <taxon>Metazoa</taxon>
        <taxon>Chordata</taxon>
        <taxon>Tunicata</taxon>
        <taxon>Appendicularia</taxon>
        <taxon>Copelata</taxon>
        <taxon>Oikopleuridae</taxon>
        <taxon>Oikopleura</taxon>
    </lineage>
</organism>
<dbReference type="EMBL" id="OU015566">
    <property type="protein sequence ID" value="CAG5104815.1"/>
    <property type="molecule type" value="Genomic_DNA"/>
</dbReference>
<reference evidence="2 3" key="1">
    <citation type="submission" date="2021-04" db="EMBL/GenBank/DDBJ databases">
        <authorList>
            <person name="Bliznina A."/>
        </authorList>
    </citation>
    <scope>NUCLEOTIDE SEQUENCE [LARGE SCALE GENOMIC DNA]</scope>
</reference>
<sequence>MYISSMRFLRILLFFEGVSLVKCSVKNRKGEITEIKEENCPDSELQEECDSICRVEYNQCRLLCETELCQSLCSEEYQGCRDDCPCGANCAQGCVNCNNPICPVNDKHILVIGKRVSDAFIVSFDGSALKPANISAPSNYYTNSAPHALLKNELFIFGGTRDRRKIAKLVGCEWREEPLRLINPYDSWSAALSIEHESKALICFPADEETKKCEVFDPATSTSSSTHSSIFPHYGGMLGLYQGQATTVGNDGFEDDTNKVETMSSSGWSSLPDFPTPKAYHVLMGLPSGSLLLAGGRIYDGTALIPQTKIWLLQNDIWKIIGDLQNADWWGSGIMINNSIFVVSADTRTLNIEA</sequence>
<keyword evidence="1" id="KW-0732">Signal</keyword>
<keyword evidence="3" id="KW-1185">Reference proteome</keyword>
<evidence type="ECO:0000313" key="3">
    <source>
        <dbReference type="Proteomes" id="UP001158576"/>
    </source>
</evidence>
<evidence type="ECO:0000313" key="2">
    <source>
        <dbReference type="EMBL" id="CAG5104815.1"/>
    </source>
</evidence>
<dbReference type="Gene3D" id="2.120.10.80">
    <property type="entry name" value="Kelch-type beta propeller"/>
    <property type="match status" value="1"/>
</dbReference>
<dbReference type="Proteomes" id="UP001158576">
    <property type="component" value="Chromosome 1"/>
</dbReference>